<sequence>MWEKQLEWLQAVTVWDWVWHIVAAILCVYFSVPQLCWPMISKVIKWYKKKRGITVTTKES</sequence>
<keyword evidence="1" id="KW-0472">Membrane</keyword>
<organism evidence="2 3">
    <name type="scientific">Tumebacillus permanentifrigoris</name>
    <dbReference type="NCBI Taxonomy" id="378543"/>
    <lineage>
        <taxon>Bacteria</taxon>
        <taxon>Bacillati</taxon>
        <taxon>Bacillota</taxon>
        <taxon>Bacilli</taxon>
        <taxon>Bacillales</taxon>
        <taxon>Alicyclobacillaceae</taxon>
        <taxon>Tumebacillus</taxon>
    </lineage>
</organism>
<accession>A0A316D8N2</accession>
<keyword evidence="3" id="KW-1185">Reference proteome</keyword>
<evidence type="ECO:0000313" key="3">
    <source>
        <dbReference type="Proteomes" id="UP000245634"/>
    </source>
</evidence>
<evidence type="ECO:0000313" key="2">
    <source>
        <dbReference type="EMBL" id="PWK07009.1"/>
    </source>
</evidence>
<feature type="transmembrane region" description="Helical" evidence="1">
    <location>
        <begin position="17"/>
        <end position="40"/>
    </location>
</feature>
<dbReference type="RefSeq" id="WP_109690747.1">
    <property type="nucleotide sequence ID" value="NZ_QGGL01000018.1"/>
</dbReference>
<gene>
    <name evidence="2" type="ORF">C7459_11879</name>
</gene>
<keyword evidence="1" id="KW-0812">Transmembrane</keyword>
<evidence type="ECO:0000256" key="1">
    <source>
        <dbReference type="SAM" id="Phobius"/>
    </source>
</evidence>
<protein>
    <submittedName>
        <fullName evidence="2">Uncharacterized protein</fullName>
    </submittedName>
</protein>
<name>A0A316D8N2_9BACL</name>
<dbReference type="AlphaFoldDB" id="A0A316D8N2"/>
<keyword evidence="1" id="KW-1133">Transmembrane helix</keyword>
<proteinExistence type="predicted"/>
<dbReference type="EMBL" id="QGGL01000018">
    <property type="protein sequence ID" value="PWK07009.1"/>
    <property type="molecule type" value="Genomic_DNA"/>
</dbReference>
<dbReference type="OrthoDB" id="2382294at2"/>
<reference evidence="2 3" key="1">
    <citation type="submission" date="2018-05" db="EMBL/GenBank/DDBJ databases">
        <title>Genomic Encyclopedia of Type Strains, Phase IV (KMG-IV): sequencing the most valuable type-strain genomes for metagenomic binning, comparative biology and taxonomic classification.</title>
        <authorList>
            <person name="Goeker M."/>
        </authorList>
    </citation>
    <scope>NUCLEOTIDE SEQUENCE [LARGE SCALE GENOMIC DNA]</scope>
    <source>
        <strain evidence="2 3">DSM 18773</strain>
    </source>
</reference>
<comment type="caution">
    <text evidence="2">The sequence shown here is derived from an EMBL/GenBank/DDBJ whole genome shotgun (WGS) entry which is preliminary data.</text>
</comment>
<dbReference type="Proteomes" id="UP000245634">
    <property type="component" value="Unassembled WGS sequence"/>
</dbReference>